<dbReference type="Proteomes" id="UP001066276">
    <property type="component" value="Chromosome 10"/>
</dbReference>
<protein>
    <submittedName>
        <fullName evidence="2">Uncharacterized protein</fullName>
    </submittedName>
</protein>
<proteinExistence type="predicted"/>
<comment type="caution">
    <text evidence="2">The sequence shown here is derived from an EMBL/GenBank/DDBJ whole genome shotgun (WGS) entry which is preliminary data.</text>
</comment>
<evidence type="ECO:0000313" key="2">
    <source>
        <dbReference type="EMBL" id="KAJ1097390.1"/>
    </source>
</evidence>
<keyword evidence="3" id="KW-1185">Reference proteome</keyword>
<evidence type="ECO:0000256" key="1">
    <source>
        <dbReference type="SAM" id="MobiDB-lite"/>
    </source>
</evidence>
<accession>A0AAV7M3K4</accession>
<feature type="compositionally biased region" description="Basic and acidic residues" evidence="1">
    <location>
        <begin position="66"/>
        <end position="79"/>
    </location>
</feature>
<dbReference type="AlphaFoldDB" id="A0AAV7M3K4"/>
<evidence type="ECO:0000313" key="3">
    <source>
        <dbReference type="Proteomes" id="UP001066276"/>
    </source>
</evidence>
<dbReference type="EMBL" id="JANPWB010000014">
    <property type="protein sequence ID" value="KAJ1097390.1"/>
    <property type="molecule type" value="Genomic_DNA"/>
</dbReference>
<reference evidence="2" key="1">
    <citation type="journal article" date="2022" name="bioRxiv">
        <title>Sequencing and chromosome-scale assembly of the giantPleurodeles waltlgenome.</title>
        <authorList>
            <person name="Brown T."/>
            <person name="Elewa A."/>
            <person name="Iarovenko S."/>
            <person name="Subramanian E."/>
            <person name="Araus A.J."/>
            <person name="Petzold A."/>
            <person name="Susuki M."/>
            <person name="Suzuki K.-i.T."/>
            <person name="Hayashi T."/>
            <person name="Toyoda A."/>
            <person name="Oliveira C."/>
            <person name="Osipova E."/>
            <person name="Leigh N.D."/>
            <person name="Simon A."/>
            <person name="Yun M.H."/>
        </authorList>
    </citation>
    <scope>NUCLEOTIDE SEQUENCE</scope>
    <source>
        <strain evidence="2">20211129_DDA</strain>
        <tissue evidence="2">Liver</tissue>
    </source>
</reference>
<sequence length="79" mass="8445">MQEEAALHAEIQTGLRGAVCGCARAPEVVYRWRISGHTTLVPLGPKPVVGFIHLKGPAGAGEGEEERIVEGPHCEDETE</sequence>
<feature type="region of interest" description="Disordered" evidence="1">
    <location>
        <begin position="57"/>
        <end position="79"/>
    </location>
</feature>
<name>A0AAV7M3K4_PLEWA</name>
<gene>
    <name evidence="2" type="ORF">NDU88_002510</name>
</gene>
<organism evidence="2 3">
    <name type="scientific">Pleurodeles waltl</name>
    <name type="common">Iberian ribbed newt</name>
    <dbReference type="NCBI Taxonomy" id="8319"/>
    <lineage>
        <taxon>Eukaryota</taxon>
        <taxon>Metazoa</taxon>
        <taxon>Chordata</taxon>
        <taxon>Craniata</taxon>
        <taxon>Vertebrata</taxon>
        <taxon>Euteleostomi</taxon>
        <taxon>Amphibia</taxon>
        <taxon>Batrachia</taxon>
        <taxon>Caudata</taxon>
        <taxon>Salamandroidea</taxon>
        <taxon>Salamandridae</taxon>
        <taxon>Pleurodelinae</taxon>
        <taxon>Pleurodeles</taxon>
    </lineage>
</organism>